<comment type="caution">
    <text evidence="1">The sequence shown here is derived from an EMBL/GenBank/DDBJ whole genome shotgun (WGS) entry which is preliminary data.</text>
</comment>
<proteinExistence type="predicted"/>
<evidence type="ECO:0000313" key="1">
    <source>
        <dbReference type="EMBL" id="MDM4018762.1"/>
    </source>
</evidence>
<organism evidence="1 2">
    <name type="scientific">Roseiconus lacunae</name>
    <dbReference type="NCBI Taxonomy" id="2605694"/>
    <lineage>
        <taxon>Bacteria</taxon>
        <taxon>Pseudomonadati</taxon>
        <taxon>Planctomycetota</taxon>
        <taxon>Planctomycetia</taxon>
        <taxon>Pirellulales</taxon>
        <taxon>Pirellulaceae</taxon>
        <taxon>Roseiconus</taxon>
    </lineage>
</organism>
<protein>
    <recommendedName>
        <fullName evidence="3">PEP-CTERM protein-sorting domain-containing protein</fullName>
    </recommendedName>
</protein>
<dbReference type="EMBL" id="JASZZN010000025">
    <property type="protein sequence ID" value="MDM4018762.1"/>
    <property type="molecule type" value="Genomic_DNA"/>
</dbReference>
<dbReference type="RefSeq" id="WP_289166681.1">
    <property type="nucleotide sequence ID" value="NZ_JASZZN010000025.1"/>
</dbReference>
<name>A0ABT7PQH6_9BACT</name>
<reference evidence="1 2" key="1">
    <citation type="submission" date="2023-06" db="EMBL/GenBank/DDBJ databases">
        <title>Roseiconus lacunae JC819 isolated from Gulf of Mannar region, Tamil Nadu.</title>
        <authorList>
            <person name="Pk S."/>
            <person name="Ch S."/>
            <person name="Ch V.R."/>
        </authorList>
    </citation>
    <scope>NUCLEOTIDE SEQUENCE [LARGE SCALE GENOMIC DNA]</scope>
    <source>
        <strain evidence="1 2">JC819</strain>
    </source>
</reference>
<evidence type="ECO:0008006" key="3">
    <source>
        <dbReference type="Google" id="ProtNLM"/>
    </source>
</evidence>
<dbReference type="Proteomes" id="UP001239462">
    <property type="component" value="Unassembled WGS sequence"/>
</dbReference>
<evidence type="ECO:0000313" key="2">
    <source>
        <dbReference type="Proteomes" id="UP001239462"/>
    </source>
</evidence>
<keyword evidence="2" id="KW-1185">Reference proteome</keyword>
<sequence length="230" mass="24830">MNNLSEPNRIFNDVFSIKLVVLFSVSAIWTASVVAAPVRLLNVPETYRPGGTFEFNVIFPEMTALSAYQVDLLLSSDQGQAGIDYSVSVVTPWATHTGYVFPSEDFFGFGTDIESSTVQRVSVADLDLAGVDVVLGRNDRVARVSVMTSASFAGDLQVKVDADALILDGPQLMPTPVEQFESIYNATIAQASIRIVAIPEPQVLGLLVISVVIGTMVCRSRTRVSAVRIN</sequence>
<gene>
    <name evidence="1" type="ORF">QTN89_25135</name>
</gene>
<accession>A0ABT7PQH6</accession>